<organism evidence="2">
    <name type="scientific">mine drainage metagenome</name>
    <dbReference type="NCBI Taxonomy" id="410659"/>
    <lineage>
        <taxon>unclassified sequences</taxon>
        <taxon>metagenomes</taxon>
        <taxon>ecological metagenomes</taxon>
    </lineage>
</organism>
<comment type="caution">
    <text evidence="2">The sequence shown here is derived from an EMBL/GenBank/DDBJ whole genome shotgun (WGS) entry which is preliminary data.</text>
</comment>
<proteinExistence type="predicted"/>
<dbReference type="InterPro" id="IPR036390">
    <property type="entry name" value="WH_DNA-bd_sf"/>
</dbReference>
<dbReference type="PANTHER" id="PTHR43252:SF7">
    <property type="entry name" value="TRANSCRIPTIONAL REGULATOR YQJI"/>
    <property type="match status" value="1"/>
</dbReference>
<dbReference type="Pfam" id="PF03551">
    <property type="entry name" value="PadR"/>
    <property type="match status" value="1"/>
</dbReference>
<dbReference type="PANTHER" id="PTHR43252">
    <property type="entry name" value="TRANSCRIPTIONAL REGULATOR YQJI"/>
    <property type="match status" value="1"/>
</dbReference>
<sequence length="106" mass="11856">MKSDRMKGNLDALLLAVLQSGAAHGYEVIAELRRRSNGEFDMPEGTVYPSLHRLEREGLLESEWDVVDGRRRRTYRLTAPGAAALARERAEWARFSVGMNAVLVGL</sequence>
<dbReference type="Gene3D" id="1.10.10.10">
    <property type="entry name" value="Winged helix-like DNA-binding domain superfamily/Winged helix DNA-binding domain"/>
    <property type="match status" value="1"/>
</dbReference>
<reference evidence="2" key="1">
    <citation type="submission" date="2016-10" db="EMBL/GenBank/DDBJ databases">
        <title>Sequence of Gallionella enrichment culture.</title>
        <authorList>
            <person name="Poehlein A."/>
            <person name="Muehling M."/>
            <person name="Daniel R."/>
        </authorList>
    </citation>
    <scope>NUCLEOTIDE SEQUENCE</scope>
</reference>
<protein>
    <submittedName>
        <fullName evidence="2">Lineage-specific thermal regulator protein</fullName>
    </submittedName>
</protein>
<dbReference type="EMBL" id="MLJW01000469">
    <property type="protein sequence ID" value="OIQ86614.1"/>
    <property type="molecule type" value="Genomic_DNA"/>
</dbReference>
<name>A0A1J5QSK3_9ZZZZ</name>
<evidence type="ECO:0000313" key="2">
    <source>
        <dbReference type="EMBL" id="OIQ86614.1"/>
    </source>
</evidence>
<gene>
    <name evidence="2" type="ORF">GALL_315460</name>
</gene>
<dbReference type="InterPro" id="IPR005149">
    <property type="entry name" value="Tscrpt_reg_PadR_N"/>
</dbReference>
<dbReference type="AlphaFoldDB" id="A0A1J5QSK3"/>
<accession>A0A1J5QSK3</accession>
<dbReference type="SUPFAM" id="SSF46785">
    <property type="entry name" value="Winged helix' DNA-binding domain"/>
    <property type="match status" value="1"/>
</dbReference>
<feature type="domain" description="Transcription regulator PadR N-terminal" evidence="1">
    <location>
        <begin position="14"/>
        <end position="86"/>
    </location>
</feature>
<evidence type="ECO:0000259" key="1">
    <source>
        <dbReference type="Pfam" id="PF03551"/>
    </source>
</evidence>
<dbReference type="InterPro" id="IPR036388">
    <property type="entry name" value="WH-like_DNA-bd_sf"/>
</dbReference>